<name>A0A485LBX7_9STRA</name>
<dbReference type="EMBL" id="VJMH01006227">
    <property type="protein sequence ID" value="KAF0691014.1"/>
    <property type="molecule type" value="Genomic_DNA"/>
</dbReference>
<organism evidence="2 3">
    <name type="scientific">Aphanomyces stellatus</name>
    <dbReference type="NCBI Taxonomy" id="120398"/>
    <lineage>
        <taxon>Eukaryota</taxon>
        <taxon>Sar</taxon>
        <taxon>Stramenopiles</taxon>
        <taxon>Oomycota</taxon>
        <taxon>Saprolegniomycetes</taxon>
        <taxon>Saprolegniales</taxon>
        <taxon>Verrucalvaceae</taxon>
        <taxon>Aphanomyces</taxon>
    </lineage>
</organism>
<sequence length="172" mass="19037">MAMWCLEVHDATEELPRTFYVESFSTSSCRCFKLMEAFSDTNLTKSKAYKVAVGVVEHEHVEDHLLSIVIRCCVTKAFISASHNQPRIGELMLGESNSYHQVVVYLPISKINEPTASGTVSTADAIAAIHSLWDLRCHMTPRHRKRSALQSRGGGGDAEEGAKRCIQQIGEA</sequence>
<dbReference type="Proteomes" id="UP000332933">
    <property type="component" value="Unassembled WGS sequence"/>
</dbReference>
<dbReference type="EMBL" id="CAADRA010006248">
    <property type="protein sequence ID" value="VFT94435.1"/>
    <property type="molecule type" value="Genomic_DNA"/>
</dbReference>
<reference evidence="1" key="2">
    <citation type="submission" date="2019-06" db="EMBL/GenBank/DDBJ databases">
        <title>Genomics analysis of Aphanomyces spp. identifies a new class of oomycete effector associated with host adaptation.</title>
        <authorList>
            <person name="Gaulin E."/>
        </authorList>
    </citation>
    <scope>NUCLEOTIDE SEQUENCE</scope>
    <source>
        <strain evidence="1">CBS 578.67</strain>
    </source>
</reference>
<gene>
    <name evidence="2" type="primary">Aste57867_17685</name>
    <name evidence="1" type="ORF">As57867_017624</name>
    <name evidence="2" type="ORF">ASTE57867_17685</name>
</gene>
<evidence type="ECO:0000313" key="2">
    <source>
        <dbReference type="EMBL" id="VFT94435.1"/>
    </source>
</evidence>
<proteinExistence type="predicted"/>
<protein>
    <submittedName>
        <fullName evidence="2">Aste57867_17685 protein</fullName>
    </submittedName>
</protein>
<evidence type="ECO:0000313" key="3">
    <source>
        <dbReference type="Proteomes" id="UP000332933"/>
    </source>
</evidence>
<keyword evidence="3" id="KW-1185">Reference proteome</keyword>
<dbReference type="AlphaFoldDB" id="A0A485LBX7"/>
<reference evidence="2 3" key="1">
    <citation type="submission" date="2019-03" db="EMBL/GenBank/DDBJ databases">
        <authorList>
            <person name="Gaulin E."/>
            <person name="Dumas B."/>
        </authorList>
    </citation>
    <scope>NUCLEOTIDE SEQUENCE [LARGE SCALE GENOMIC DNA]</scope>
    <source>
        <strain evidence="2">CBS 568.67</strain>
    </source>
</reference>
<accession>A0A485LBX7</accession>
<evidence type="ECO:0000313" key="1">
    <source>
        <dbReference type="EMBL" id="KAF0691014.1"/>
    </source>
</evidence>